<reference evidence="8" key="1">
    <citation type="submission" date="2018-02" db="EMBL/GenBank/DDBJ databases">
        <authorList>
            <person name="Moore K."/>
            <person name="Momper L."/>
        </authorList>
    </citation>
    <scope>NUCLEOTIDE SEQUENCE [LARGE SCALE GENOMIC DNA]</scope>
    <source>
        <strain evidence="8">ULC18</strain>
    </source>
</reference>
<dbReference type="Gene3D" id="1.20.1740.10">
    <property type="entry name" value="Amino acid/polyamine transporter I"/>
    <property type="match status" value="1"/>
</dbReference>
<proteinExistence type="predicted"/>
<organism evidence="7 8">
    <name type="scientific">Stenomitos frigidus ULC18</name>
    <dbReference type="NCBI Taxonomy" id="2107698"/>
    <lineage>
        <taxon>Bacteria</taxon>
        <taxon>Bacillati</taxon>
        <taxon>Cyanobacteriota</taxon>
        <taxon>Cyanophyceae</taxon>
        <taxon>Leptolyngbyales</taxon>
        <taxon>Leptolyngbyaceae</taxon>
        <taxon>Stenomitos</taxon>
    </lineage>
</organism>
<feature type="transmembrane region" description="Helical" evidence="6">
    <location>
        <begin position="286"/>
        <end position="311"/>
    </location>
</feature>
<dbReference type="PIRSF" id="PIRSF006060">
    <property type="entry name" value="AA_transporter"/>
    <property type="match status" value="1"/>
</dbReference>
<feature type="transmembrane region" description="Helical" evidence="6">
    <location>
        <begin position="87"/>
        <end position="108"/>
    </location>
</feature>
<evidence type="ECO:0000256" key="3">
    <source>
        <dbReference type="ARBA" id="ARBA00022692"/>
    </source>
</evidence>
<name>A0A2T1ENW2_9CYAN</name>
<feature type="transmembrane region" description="Helical" evidence="6">
    <location>
        <begin position="332"/>
        <end position="352"/>
    </location>
</feature>
<reference evidence="7 8" key="2">
    <citation type="submission" date="2018-03" db="EMBL/GenBank/DDBJ databases">
        <title>The ancient ancestry and fast evolution of plastids.</title>
        <authorList>
            <person name="Moore K.R."/>
            <person name="Magnabosco C."/>
            <person name="Momper L."/>
            <person name="Gold D.A."/>
            <person name="Bosak T."/>
            <person name="Fournier G.P."/>
        </authorList>
    </citation>
    <scope>NUCLEOTIDE SEQUENCE [LARGE SCALE GENOMIC DNA]</scope>
    <source>
        <strain evidence="7 8">ULC18</strain>
    </source>
</reference>
<sequence length="474" mass="50969">MAKGLKSNALSMVDTVTLAVAGSAPSYSLNATTATLIAAVGLASPGALLYAAIPMFGISFAFMYLNHWRSDAGASYAWVGRTIRPSLGFLSGWTFLSLSTIFMAAAALPIGVSTLSLIAPSQVENVGMATLVGGLWFAMVATVTLLGVNFAARFQRLMTAIEVISLLALAIGAIVKVSTSPVAAFSWSWLSPFAFGNFQTFMAGMLIATFYYFGWDVSSNVAEETKGSSTTPGYSGVFGMIGVFLMFQLFQILVQMGMTPEQVDKAGADLLPQLGDLLLPAPWGKIAILAVLLSTVGTIETQLTQCSRTLFSMARDRVISRRFGDLHPLFQTPWLATLVITVLALALLIGSSSSSSINGLMANLINTISVQVAFYYAMTGFACAWYYRKQLRDDTKTLLLKGAWPLLSALFLLAVGAFQLTQLDRIVAFLSVAAIAIGIIPMLFYRWKYGSEFYTAPAEAYEPVVDDDRVLEKV</sequence>
<dbReference type="RefSeq" id="WP_106254811.1">
    <property type="nucleotide sequence ID" value="NZ_CAWNSW010000073.1"/>
</dbReference>
<feature type="transmembrane region" description="Helical" evidence="6">
    <location>
        <begin position="234"/>
        <end position="254"/>
    </location>
</feature>
<dbReference type="AlphaFoldDB" id="A0A2T1ENW2"/>
<evidence type="ECO:0000313" key="8">
    <source>
        <dbReference type="Proteomes" id="UP000239576"/>
    </source>
</evidence>
<accession>A0A2T1ENW2</accession>
<evidence type="ECO:0000256" key="5">
    <source>
        <dbReference type="ARBA" id="ARBA00023136"/>
    </source>
</evidence>
<dbReference type="InterPro" id="IPR002293">
    <property type="entry name" value="AA/rel_permease1"/>
</dbReference>
<feature type="transmembrane region" description="Helical" evidence="6">
    <location>
        <begin position="128"/>
        <end position="151"/>
    </location>
</feature>
<evidence type="ECO:0000256" key="6">
    <source>
        <dbReference type="SAM" id="Phobius"/>
    </source>
</evidence>
<dbReference type="Proteomes" id="UP000239576">
    <property type="component" value="Unassembled WGS sequence"/>
</dbReference>
<keyword evidence="8" id="KW-1185">Reference proteome</keyword>
<dbReference type="PANTHER" id="PTHR42770:SF7">
    <property type="entry name" value="MEMBRANE PROTEIN"/>
    <property type="match status" value="1"/>
</dbReference>
<keyword evidence="5 6" id="KW-0472">Membrane</keyword>
<dbReference type="GO" id="GO:0022857">
    <property type="term" value="F:transmembrane transporter activity"/>
    <property type="evidence" value="ECO:0007669"/>
    <property type="project" value="InterPro"/>
</dbReference>
<keyword evidence="2" id="KW-1003">Cell membrane</keyword>
<evidence type="ECO:0000256" key="4">
    <source>
        <dbReference type="ARBA" id="ARBA00022989"/>
    </source>
</evidence>
<feature type="transmembrane region" description="Helical" evidence="6">
    <location>
        <begin position="163"/>
        <end position="187"/>
    </location>
</feature>
<dbReference type="EMBL" id="PVWK01000014">
    <property type="protein sequence ID" value="PSB34437.1"/>
    <property type="molecule type" value="Genomic_DNA"/>
</dbReference>
<gene>
    <name evidence="7" type="ORF">C7B82_02965</name>
</gene>
<protein>
    <submittedName>
        <fullName evidence="7">Amino acid permease</fullName>
    </submittedName>
</protein>
<dbReference type="PANTHER" id="PTHR42770">
    <property type="entry name" value="AMINO ACID TRANSPORTER-RELATED"/>
    <property type="match status" value="1"/>
</dbReference>
<evidence type="ECO:0000256" key="2">
    <source>
        <dbReference type="ARBA" id="ARBA00022475"/>
    </source>
</evidence>
<comment type="caution">
    <text evidence="7">The sequence shown here is derived from an EMBL/GenBank/DDBJ whole genome shotgun (WGS) entry which is preliminary data.</text>
</comment>
<feature type="transmembrane region" description="Helical" evidence="6">
    <location>
        <begin position="364"/>
        <end position="387"/>
    </location>
</feature>
<feature type="transmembrane region" description="Helical" evidence="6">
    <location>
        <begin position="193"/>
        <end position="213"/>
    </location>
</feature>
<dbReference type="GO" id="GO:0005886">
    <property type="term" value="C:plasma membrane"/>
    <property type="evidence" value="ECO:0007669"/>
    <property type="project" value="UniProtKB-SubCell"/>
</dbReference>
<feature type="transmembrane region" description="Helical" evidence="6">
    <location>
        <begin position="399"/>
        <end position="420"/>
    </location>
</feature>
<dbReference type="OrthoDB" id="127638at2"/>
<feature type="transmembrane region" description="Helical" evidence="6">
    <location>
        <begin position="48"/>
        <end position="66"/>
    </location>
</feature>
<keyword evidence="4 6" id="KW-1133">Transmembrane helix</keyword>
<dbReference type="InterPro" id="IPR050367">
    <property type="entry name" value="APC_superfamily"/>
</dbReference>
<dbReference type="Pfam" id="PF13520">
    <property type="entry name" value="AA_permease_2"/>
    <property type="match status" value="1"/>
</dbReference>
<evidence type="ECO:0000313" key="7">
    <source>
        <dbReference type="EMBL" id="PSB34437.1"/>
    </source>
</evidence>
<keyword evidence="3 6" id="KW-0812">Transmembrane</keyword>
<comment type="subcellular location">
    <subcellularLocation>
        <location evidence="1">Cell membrane</location>
        <topology evidence="1">Multi-pass membrane protein</topology>
    </subcellularLocation>
</comment>
<feature type="transmembrane region" description="Helical" evidence="6">
    <location>
        <begin position="426"/>
        <end position="445"/>
    </location>
</feature>
<evidence type="ECO:0000256" key="1">
    <source>
        <dbReference type="ARBA" id="ARBA00004651"/>
    </source>
</evidence>